<comment type="similarity">
    <text evidence="9">In the N-terminal section; belongs to the UvrB family.</text>
</comment>
<dbReference type="Proteomes" id="UP000247807">
    <property type="component" value="Unassembled WGS sequence"/>
</dbReference>
<dbReference type="SMART" id="SM00490">
    <property type="entry name" value="HELICc"/>
    <property type="match status" value="1"/>
</dbReference>
<comment type="function">
    <text evidence="9">Couples transcription and DNA repair by recognizing RNA polymerase (RNAP) stalled at DNA lesions. Mediates ATP-dependent release of RNAP and its truncated transcript from the DNA, and recruitment of nucleotide excision repair machinery to the damaged site.</text>
</comment>
<name>A0A318R4P6_PROMR</name>
<dbReference type="GO" id="GO:0006355">
    <property type="term" value="P:regulation of DNA-templated transcription"/>
    <property type="evidence" value="ECO:0007669"/>
    <property type="project" value="UniProtKB-UniRule"/>
</dbReference>
<dbReference type="InterPro" id="IPR005118">
    <property type="entry name" value="TRCF_C"/>
</dbReference>
<dbReference type="SUPFAM" id="SSF52540">
    <property type="entry name" value="P-loop containing nucleoside triphosphate hydrolases"/>
    <property type="match status" value="3"/>
</dbReference>
<keyword evidence="5" id="KW-0347">Helicase</keyword>
<comment type="similarity">
    <text evidence="9">In the C-terminal section; belongs to the helicase family. RecG subfamily.</text>
</comment>
<dbReference type="Gene3D" id="3.40.50.300">
    <property type="entry name" value="P-loop containing nucleotide triphosphate hydrolases"/>
    <property type="match status" value="2"/>
</dbReference>
<feature type="domain" description="Helicase C-terminal" evidence="11">
    <location>
        <begin position="805"/>
        <end position="973"/>
    </location>
</feature>
<dbReference type="GO" id="GO:0003678">
    <property type="term" value="F:DNA helicase activity"/>
    <property type="evidence" value="ECO:0007669"/>
    <property type="project" value="TreeGrafter"/>
</dbReference>
<keyword evidence="1 9" id="KW-0963">Cytoplasm</keyword>
<dbReference type="PROSITE" id="PS51194">
    <property type="entry name" value="HELICASE_CTER"/>
    <property type="match status" value="1"/>
</dbReference>
<dbReference type="InterPro" id="IPR047112">
    <property type="entry name" value="RecG/Mfd"/>
</dbReference>
<accession>A0A318R4P6</accession>
<dbReference type="SUPFAM" id="SSF141259">
    <property type="entry name" value="CarD-like"/>
    <property type="match status" value="1"/>
</dbReference>
<dbReference type="PROSITE" id="PS51192">
    <property type="entry name" value="HELICASE_ATP_BIND_1"/>
    <property type="match status" value="1"/>
</dbReference>
<dbReference type="RefSeq" id="WP_158466618.1">
    <property type="nucleotide sequence ID" value="NZ_QJUE01000002.1"/>
</dbReference>
<keyword evidence="7 9" id="KW-0238">DNA-binding</keyword>
<dbReference type="GO" id="GO:0005737">
    <property type="term" value="C:cytoplasm"/>
    <property type="evidence" value="ECO:0007669"/>
    <property type="project" value="UniProtKB-SubCell"/>
</dbReference>
<dbReference type="Pfam" id="PF02559">
    <property type="entry name" value="CarD_TRCF_RID"/>
    <property type="match status" value="1"/>
</dbReference>
<evidence type="ECO:0000313" key="13">
    <source>
        <dbReference type="Proteomes" id="UP000247807"/>
    </source>
</evidence>
<dbReference type="SMART" id="SM00487">
    <property type="entry name" value="DEXDc"/>
    <property type="match status" value="1"/>
</dbReference>
<dbReference type="PANTHER" id="PTHR47964">
    <property type="entry name" value="ATP-DEPENDENT DNA HELICASE HOMOLOG RECG, CHLOROPLASTIC"/>
    <property type="match status" value="1"/>
</dbReference>
<dbReference type="SMART" id="SM00982">
    <property type="entry name" value="TRCF"/>
    <property type="match status" value="1"/>
</dbReference>
<comment type="subcellular location">
    <subcellularLocation>
        <location evidence="9">Cytoplasm</location>
    </subcellularLocation>
</comment>
<dbReference type="Pfam" id="PF03461">
    <property type="entry name" value="TRCF"/>
    <property type="match status" value="1"/>
</dbReference>
<keyword evidence="3 9" id="KW-0227">DNA damage</keyword>
<dbReference type="InterPro" id="IPR001650">
    <property type="entry name" value="Helicase_C-like"/>
</dbReference>
<dbReference type="Gene3D" id="3.90.1150.50">
    <property type="entry name" value="Transcription-repair-coupling factor, D7 domain"/>
    <property type="match status" value="1"/>
</dbReference>
<dbReference type="GO" id="GO:0005524">
    <property type="term" value="F:ATP binding"/>
    <property type="evidence" value="ECO:0007669"/>
    <property type="project" value="UniProtKB-UniRule"/>
</dbReference>
<dbReference type="Pfam" id="PF00270">
    <property type="entry name" value="DEAD"/>
    <property type="match status" value="1"/>
</dbReference>
<dbReference type="InterPro" id="IPR011545">
    <property type="entry name" value="DEAD/DEAH_box_helicase_dom"/>
</dbReference>
<dbReference type="HAMAP" id="MF_00969">
    <property type="entry name" value="TRCF"/>
    <property type="match status" value="1"/>
</dbReference>
<evidence type="ECO:0000256" key="5">
    <source>
        <dbReference type="ARBA" id="ARBA00022806"/>
    </source>
</evidence>
<evidence type="ECO:0000256" key="8">
    <source>
        <dbReference type="ARBA" id="ARBA00023204"/>
    </source>
</evidence>
<keyword evidence="8 9" id="KW-0234">DNA repair</keyword>
<dbReference type="InterPro" id="IPR014001">
    <property type="entry name" value="Helicase_ATP-bd"/>
</dbReference>
<dbReference type="SUPFAM" id="SSF143517">
    <property type="entry name" value="TRCF domain-like"/>
    <property type="match status" value="1"/>
</dbReference>
<dbReference type="Gene3D" id="3.40.50.11180">
    <property type="match status" value="1"/>
</dbReference>
<gene>
    <name evidence="9 12" type="primary">mfd</name>
    <name evidence="12" type="ORF">DNJ73_05135</name>
</gene>
<evidence type="ECO:0000256" key="3">
    <source>
        <dbReference type="ARBA" id="ARBA00022763"/>
    </source>
</evidence>
<dbReference type="SMART" id="SM01058">
    <property type="entry name" value="CarD_TRCF"/>
    <property type="match status" value="1"/>
</dbReference>
<dbReference type="Gene3D" id="2.40.10.170">
    <property type="match status" value="1"/>
</dbReference>
<evidence type="ECO:0000256" key="9">
    <source>
        <dbReference type="HAMAP-Rule" id="MF_00969"/>
    </source>
</evidence>
<dbReference type="InterPro" id="IPR037235">
    <property type="entry name" value="TRCF-like_C_D7"/>
</dbReference>
<reference evidence="12 13" key="1">
    <citation type="journal article" date="2018" name="Appl. Environ. Microbiol.">
        <title>Genome rearrangement shapes Prochlorococcus ecological adaptation.</title>
        <authorList>
            <person name="Yan W."/>
            <person name="Wei S."/>
            <person name="Wang Q."/>
            <person name="Xiao X."/>
            <person name="Zeng Q."/>
            <person name="Jiao N."/>
            <person name="Zhang R."/>
        </authorList>
    </citation>
    <scope>NUCLEOTIDE SEQUENCE [LARGE SCALE GENOMIC DNA]</scope>
    <source>
        <strain evidence="12 13">XMU1408</strain>
    </source>
</reference>
<dbReference type="NCBIfam" id="TIGR00580">
    <property type="entry name" value="mfd"/>
    <property type="match status" value="1"/>
</dbReference>
<evidence type="ECO:0000256" key="6">
    <source>
        <dbReference type="ARBA" id="ARBA00022840"/>
    </source>
</evidence>
<keyword evidence="6 9" id="KW-0067">ATP-binding</keyword>
<dbReference type="InterPro" id="IPR036101">
    <property type="entry name" value="CarD-like/TRCF_RID_sf"/>
</dbReference>
<evidence type="ECO:0000259" key="10">
    <source>
        <dbReference type="PROSITE" id="PS51192"/>
    </source>
</evidence>
<dbReference type="EMBL" id="QJUE01000002">
    <property type="protein sequence ID" value="PYE03124.1"/>
    <property type="molecule type" value="Genomic_DNA"/>
</dbReference>
<dbReference type="PANTHER" id="PTHR47964:SF1">
    <property type="entry name" value="ATP-DEPENDENT DNA HELICASE HOMOLOG RECG, CHLOROPLASTIC"/>
    <property type="match status" value="1"/>
</dbReference>
<dbReference type="Gene3D" id="3.30.2060.10">
    <property type="entry name" value="Penicillin-binding protein 1b domain"/>
    <property type="match status" value="1"/>
</dbReference>
<evidence type="ECO:0000313" key="12">
    <source>
        <dbReference type="EMBL" id="PYE03124.1"/>
    </source>
</evidence>
<keyword evidence="4 9" id="KW-0378">Hydrolase</keyword>
<dbReference type="GO" id="GO:0016787">
    <property type="term" value="F:hydrolase activity"/>
    <property type="evidence" value="ECO:0007669"/>
    <property type="project" value="UniProtKB-KW"/>
</dbReference>
<dbReference type="InterPro" id="IPR027417">
    <property type="entry name" value="P-loop_NTPase"/>
</dbReference>
<feature type="domain" description="Helicase ATP-binding" evidence="10">
    <location>
        <begin position="635"/>
        <end position="796"/>
    </location>
</feature>
<evidence type="ECO:0000256" key="2">
    <source>
        <dbReference type="ARBA" id="ARBA00022741"/>
    </source>
</evidence>
<evidence type="ECO:0000259" key="11">
    <source>
        <dbReference type="PROSITE" id="PS51194"/>
    </source>
</evidence>
<organism evidence="12 13">
    <name type="scientific">Prochlorococcus marinus XMU1408</name>
    <dbReference type="NCBI Taxonomy" id="2213228"/>
    <lineage>
        <taxon>Bacteria</taxon>
        <taxon>Bacillati</taxon>
        <taxon>Cyanobacteriota</taxon>
        <taxon>Cyanophyceae</taxon>
        <taxon>Synechococcales</taxon>
        <taxon>Prochlorococcaceae</taxon>
        <taxon>Prochlorococcus</taxon>
    </lineage>
</organism>
<protein>
    <recommendedName>
        <fullName evidence="9">Transcription-repair-coupling factor</fullName>
        <shortName evidence="9">TRCF</shortName>
        <ecNumber evidence="9">3.6.4.-</ecNumber>
    </recommendedName>
</protein>
<evidence type="ECO:0000256" key="1">
    <source>
        <dbReference type="ARBA" id="ARBA00022490"/>
    </source>
</evidence>
<dbReference type="Pfam" id="PF17757">
    <property type="entry name" value="UvrB_inter"/>
    <property type="match status" value="1"/>
</dbReference>
<keyword evidence="2 9" id="KW-0547">Nucleotide-binding</keyword>
<evidence type="ECO:0000256" key="4">
    <source>
        <dbReference type="ARBA" id="ARBA00022801"/>
    </source>
</evidence>
<dbReference type="Pfam" id="PF00271">
    <property type="entry name" value="Helicase_C"/>
    <property type="match status" value="1"/>
</dbReference>
<dbReference type="CDD" id="cd17991">
    <property type="entry name" value="DEXHc_TRCF"/>
    <property type="match status" value="1"/>
</dbReference>
<dbReference type="GO" id="GO:0003684">
    <property type="term" value="F:damaged DNA binding"/>
    <property type="evidence" value="ECO:0007669"/>
    <property type="project" value="InterPro"/>
</dbReference>
<dbReference type="InterPro" id="IPR004576">
    <property type="entry name" value="Mfd"/>
</dbReference>
<dbReference type="InterPro" id="IPR003711">
    <property type="entry name" value="CarD-like/TRCF_RID"/>
</dbReference>
<comment type="caution">
    <text evidence="12">The sequence shown here is derived from an EMBL/GenBank/DDBJ whole genome shotgun (WGS) entry which is preliminary data.</text>
</comment>
<dbReference type="EC" id="3.6.4.-" evidence="9"/>
<dbReference type="GO" id="GO:0000716">
    <property type="term" value="P:transcription-coupled nucleotide-excision repair, DNA damage recognition"/>
    <property type="evidence" value="ECO:0007669"/>
    <property type="project" value="UniProtKB-UniRule"/>
</dbReference>
<dbReference type="InterPro" id="IPR041471">
    <property type="entry name" value="UvrB_inter"/>
</dbReference>
<dbReference type="OrthoDB" id="9804325at2"/>
<proteinExistence type="inferred from homology"/>
<sequence length="1168" mass="132242">MSLESIAKKIEKHPLTNELLDRSNRSERLILTGASRTAKALITTSLAKKVSNKLLIIVPTLEEATRWFPLIKDCGWSKTCLYPTSEVSPYDSVKITSEIIWGQLQVLSDILELNDDDDIAIIATERSLQPHLPPIEYLKSKCIKLKVGDEINLESLSLKLSECGYQKTNNIDQEGTWTRRGDILDIYPVSSELPIRLELFGDQLEKIKEFDPLSQRSLDKIDNVCITPTGFDPIILDRLLSIKNKDINNIFSEQEYDEITNSKTLSSAKKYLGLAFENPSSLLNYLDTNTFIVVEERNQSISHSNAWNKIVSESFEESLKLHKTKEFKNIRYEPNLHKDTKTLFDKLNLYKGLDTSDFENYSSQNNIFNLSSKTHNWLPNQYGKISSNVREYINQKYSVWIISAQPTRAKSLLDEHDCIAKFIPDSDDLNGIKSIIDDNLPVAIKNKNDGEIEGFLLQPWKIALITDKEFFGQINITTTGYVRRRKQAISKKIDPNKMKPGDYVVHRNHGIGLFQKIEKLNINGESRDYLVIKYSDGKLSVAADQLGSLGRYRNSNSKIPIINKLGGKNWNRIKDKAKKSVKKVAIDLIKLYAQRSKEKGYKFPHDGPWQIELENSFPYDLTPDQAKATKQVKSDMESDKPMDRLVCGDVGFGKTEVAIRAIFKAITSGKQIAFLAPTTVLSQQHWRTISDRFAPYPIKVSLLNRFKTNSERKDILSGLKEGIIDAVIGTHQLLNKNLSYKDLGLLVIDEEQRFGVNQKEKIKELKKSVDVLTLSATPIPRTLYMSLSGVREMSLITTPPPLRRPIKTHLAPLDNEIIRSAISQEIDRGGQIFYIVPRIKGIEDVAEKLNMMIPNVKLLIAHGQMEEGVLENAMLAFNAGEADILLCTTIVESGLDIPRVNTILIEDSHKFGLSQLYQLRGRVGRSGVQAHAWLFYPNNEKLNDASRQRLKAIQEFTDLGSGYQLAMRDMEIRGVGNILGIEQSGQMETIGFDLYMELLQETIAEIQGQDIPSVEDTQIDLPVTAFIPGDWITDPDEKINAYRLATQCESNDALVQFASNLVDRYGTLPKAVESLIEVMKLKIIAKKCGFSRIKLSKPNIELETIMDEPAFKLLRKGLPSHLHGRFIYKKGDMYSTVIIRGLGILDSDKLLDQLIEWLSTMNSEINNQ</sequence>
<dbReference type="AlphaFoldDB" id="A0A318R4P6"/>
<evidence type="ECO:0000256" key="7">
    <source>
        <dbReference type="ARBA" id="ARBA00023125"/>
    </source>
</evidence>